<dbReference type="GO" id="GO:0046933">
    <property type="term" value="F:proton-transporting ATP synthase activity, rotational mechanism"/>
    <property type="evidence" value="ECO:0007669"/>
    <property type="project" value="UniProtKB-UniRule"/>
</dbReference>
<dbReference type="EC" id="7.1.2.2" evidence="11"/>
<keyword evidence="9 11" id="KW-0139">CF(1)</keyword>
<keyword evidence="11" id="KW-1003">Cell membrane</keyword>
<dbReference type="Gene3D" id="2.40.30.20">
    <property type="match status" value="1"/>
</dbReference>
<dbReference type="Pfam" id="PF00306">
    <property type="entry name" value="ATP-synt_ab_C"/>
    <property type="match status" value="1"/>
</dbReference>
<dbReference type="InterPro" id="IPR020003">
    <property type="entry name" value="ATPase_a/bsu_AS"/>
</dbReference>
<dbReference type="CDD" id="cd18113">
    <property type="entry name" value="ATP-synt_F1_alpha_C"/>
    <property type="match status" value="1"/>
</dbReference>
<evidence type="ECO:0000256" key="7">
    <source>
        <dbReference type="ARBA" id="ARBA00023065"/>
    </source>
</evidence>
<comment type="function">
    <text evidence="11">Produces ATP from ADP in the presence of a proton gradient across the membrane. The alpha chain is a regulatory subunit.</text>
</comment>
<feature type="domain" description="ATP synthase alpha subunit C-terminal" evidence="13">
    <location>
        <begin position="381"/>
        <end position="506"/>
    </location>
</feature>
<evidence type="ECO:0000256" key="9">
    <source>
        <dbReference type="ARBA" id="ARBA00023196"/>
    </source>
</evidence>
<gene>
    <name evidence="11" type="primary">atpA</name>
    <name evidence="15" type="ORF">UT39_C0008G0007</name>
</gene>
<dbReference type="InterPro" id="IPR036121">
    <property type="entry name" value="ATPase_F1/V1/A1_a/bsu_N_sf"/>
</dbReference>
<evidence type="ECO:0000256" key="2">
    <source>
        <dbReference type="ARBA" id="ARBA00008936"/>
    </source>
</evidence>
<dbReference type="GO" id="GO:0043531">
    <property type="term" value="F:ADP binding"/>
    <property type="evidence" value="ECO:0007669"/>
    <property type="project" value="TreeGrafter"/>
</dbReference>
<dbReference type="PANTHER" id="PTHR48082">
    <property type="entry name" value="ATP SYNTHASE SUBUNIT ALPHA, MITOCHONDRIAL"/>
    <property type="match status" value="1"/>
</dbReference>
<dbReference type="PANTHER" id="PTHR48082:SF2">
    <property type="entry name" value="ATP SYNTHASE SUBUNIT ALPHA, MITOCHONDRIAL"/>
    <property type="match status" value="1"/>
</dbReference>
<keyword evidence="8 11" id="KW-0472">Membrane</keyword>
<evidence type="ECO:0000256" key="1">
    <source>
        <dbReference type="ARBA" id="ARBA00004370"/>
    </source>
</evidence>
<dbReference type="InterPro" id="IPR004100">
    <property type="entry name" value="ATPase_F1/V1/A1_a/bsu_N"/>
</dbReference>
<feature type="site" description="Required for activity" evidence="11">
    <location>
        <position position="372"/>
    </location>
</feature>
<dbReference type="AlphaFoldDB" id="A0A0G0N597"/>
<dbReference type="InterPro" id="IPR000793">
    <property type="entry name" value="ATP_synth_asu_C"/>
</dbReference>
<proteinExistence type="inferred from homology"/>
<keyword evidence="5 11" id="KW-0067">ATP-binding</keyword>
<organism evidence="15 16">
    <name type="scientific">Candidatus Woesebacteria bacterium GW2011_GWA1_39_21</name>
    <dbReference type="NCBI Taxonomy" id="1618550"/>
    <lineage>
        <taxon>Bacteria</taxon>
        <taxon>Candidatus Woeseibacteriota</taxon>
    </lineage>
</organism>
<keyword evidence="11" id="KW-0375">Hydrogen ion transport</keyword>
<dbReference type="NCBIfam" id="NF009884">
    <property type="entry name" value="PRK13343.1"/>
    <property type="match status" value="1"/>
</dbReference>
<dbReference type="PATRIC" id="fig|1618550.3.peg.567"/>
<evidence type="ECO:0000259" key="13">
    <source>
        <dbReference type="Pfam" id="PF00306"/>
    </source>
</evidence>
<evidence type="ECO:0000313" key="16">
    <source>
        <dbReference type="Proteomes" id="UP000034246"/>
    </source>
</evidence>
<dbReference type="Proteomes" id="UP000034246">
    <property type="component" value="Unassembled WGS sequence"/>
</dbReference>
<dbReference type="GO" id="GO:0005524">
    <property type="term" value="F:ATP binding"/>
    <property type="evidence" value="ECO:0007669"/>
    <property type="project" value="UniProtKB-UniRule"/>
</dbReference>
<evidence type="ECO:0000256" key="8">
    <source>
        <dbReference type="ARBA" id="ARBA00023136"/>
    </source>
</evidence>
<feature type="domain" description="ATPase F1/V1/A1 complex alpha/beta subunit nucleotide-binding" evidence="12">
    <location>
        <begin position="152"/>
        <end position="374"/>
    </location>
</feature>
<dbReference type="Pfam" id="PF02874">
    <property type="entry name" value="ATP-synt_ab_N"/>
    <property type="match status" value="1"/>
</dbReference>
<dbReference type="GO" id="GO:0045259">
    <property type="term" value="C:proton-transporting ATP synthase complex"/>
    <property type="evidence" value="ECO:0007669"/>
    <property type="project" value="UniProtKB-KW"/>
</dbReference>
<comment type="similarity">
    <text evidence="2 11">Belongs to the ATPase alpha/beta chains family.</text>
</comment>
<evidence type="ECO:0000313" key="15">
    <source>
        <dbReference type="EMBL" id="KKR11374.1"/>
    </source>
</evidence>
<dbReference type="GO" id="GO:0005886">
    <property type="term" value="C:plasma membrane"/>
    <property type="evidence" value="ECO:0007669"/>
    <property type="project" value="UniProtKB-SubCell"/>
</dbReference>
<dbReference type="FunFam" id="3.40.50.300:FF:000002">
    <property type="entry name" value="ATP synthase subunit alpha"/>
    <property type="match status" value="1"/>
</dbReference>
<comment type="caution">
    <text evidence="15">The sequence shown here is derived from an EMBL/GenBank/DDBJ whole genome shotgun (WGS) entry which is preliminary data.</text>
</comment>
<dbReference type="FunFam" id="1.20.150.20:FF:000001">
    <property type="entry name" value="ATP synthase subunit alpha"/>
    <property type="match status" value="1"/>
</dbReference>
<keyword evidence="3 11" id="KW-0813">Transport</keyword>
<evidence type="ECO:0000256" key="11">
    <source>
        <dbReference type="HAMAP-Rule" id="MF_01346"/>
    </source>
</evidence>
<dbReference type="InterPro" id="IPR027417">
    <property type="entry name" value="P-loop_NTPase"/>
</dbReference>
<feature type="domain" description="ATPase F1/V1/A1 complex alpha/beta subunit N-terminal" evidence="14">
    <location>
        <begin position="28"/>
        <end position="92"/>
    </location>
</feature>
<protein>
    <recommendedName>
        <fullName evidence="11">ATP synthase subunit alpha</fullName>
        <ecNumber evidence="11">7.1.2.2</ecNumber>
    </recommendedName>
    <alternativeName>
        <fullName evidence="11">ATP synthase F1 sector subunit alpha</fullName>
    </alternativeName>
    <alternativeName>
        <fullName evidence="11">F-ATPase subunit alpha</fullName>
    </alternativeName>
</protein>
<evidence type="ECO:0000259" key="12">
    <source>
        <dbReference type="Pfam" id="PF00006"/>
    </source>
</evidence>
<dbReference type="InterPro" id="IPR033732">
    <property type="entry name" value="ATP_synth_F1_a_nt-bd_dom"/>
</dbReference>
<dbReference type="SUPFAM" id="SSF52540">
    <property type="entry name" value="P-loop containing nucleoside triphosphate hydrolases"/>
    <property type="match status" value="1"/>
</dbReference>
<comment type="catalytic activity">
    <reaction evidence="11">
        <text>ATP + H2O + 4 H(+)(in) = ADP + phosphate + 5 H(+)(out)</text>
        <dbReference type="Rhea" id="RHEA:57720"/>
        <dbReference type="ChEBI" id="CHEBI:15377"/>
        <dbReference type="ChEBI" id="CHEBI:15378"/>
        <dbReference type="ChEBI" id="CHEBI:30616"/>
        <dbReference type="ChEBI" id="CHEBI:43474"/>
        <dbReference type="ChEBI" id="CHEBI:456216"/>
        <dbReference type="EC" id="7.1.2.2"/>
    </reaction>
</comment>
<keyword evidence="4 11" id="KW-0547">Nucleotide-binding</keyword>
<dbReference type="STRING" id="1618550.UT39_C0008G0007"/>
<reference evidence="15 16" key="1">
    <citation type="journal article" date="2015" name="Nature">
        <title>rRNA introns, odd ribosomes, and small enigmatic genomes across a large radiation of phyla.</title>
        <authorList>
            <person name="Brown C.T."/>
            <person name="Hug L.A."/>
            <person name="Thomas B.C."/>
            <person name="Sharon I."/>
            <person name="Castelle C.J."/>
            <person name="Singh A."/>
            <person name="Wilkins M.J."/>
            <person name="Williams K.H."/>
            <person name="Banfield J.F."/>
        </authorList>
    </citation>
    <scope>NUCLEOTIDE SEQUENCE [LARGE SCALE GENOMIC DNA]</scope>
</reference>
<evidence type="ECO:0000256" key="6">
    <source>
        <dbReference type="ARBA" id="ARBA00022967"/>
    </source>
</evidence>
<evidence type="ECO:0000256" key="4">
    <source>
        <dbReference type="ARBA" id="ARBA00022741"/>
    </source>
</evidence>
<dbReference type="InterPro" id="IPR023366">
    <property type="entry name" value="ATP_synth_asu-like_sf"/>
</dbReference>
<dbReference type="PROSITE" id="PS00152">
    <property type="entry name" value="ATPASE_ALPHA_BETA"/>
    <property type="match status" value="1"/>
</dbReference>
<dbReference type="InterPro" id="IPR038376">
    <property type="entry name" value="ATP_synth_asu_C_sf"/>
</dbReference>
<dbReference type="HAMAP" id="MF_01346">
    <property type="entry name" value="ATP_synth_alpha_bact"/>
    <property type="match status" value="1"/>
</dbReference>
<dbReference type="NCBIfam" id="TIGR00962">
    <property type="entry name" value="atpA"/>
    <property type="match status" value="1"/>
</dbReference>
<comment type="caution">
    <text evidence="11">Lacks conserved residue(s) required for the propagation of feature annotation.</text>
</comment>
<evidence type="ECO:0000256" key="5">
    <source>
        <dbReference type="ARBA" id="ARBA00022840"/>
    </source>
</evidence>
<dbReference type="Gene3D" id="3.40.50.300">
    <property type="entry name" value="P-loop containing nucleotide triphosphate hydrolases"/>
    <property type="match status" value="1"/>
</dbReference>
<keyword evidence="6 11" id="KW-1278">Translocase</keyword>
<dbReference type="CDD" id="cd18116">
    <property type="entry name" value="ATP-synt_F1_alpha_N"/>
    <property type="match status" value="1"/>
</dbReference>
<dbReference type="InterPro" id="IPR005294">
    <property type="entry name" value="ATP_synth_F1_asu"/>
</dbReference>
<name>A0A0G0N597_9BACT</name>
<dbReference type="SUPFAM" id="SSF47917">
    <property type="entry name" value="C-terminal domain of alpha and beta subunits of F1 ATP synthase"/>
    <property type="match status" value="1"/>
</dbReference>
<evidence type="ECO:0000256" key="3">
    <source>
        <dbReference type="ARBA" id="ARBA00022448"/>
    </source>
</evidence>
<comment type="subcellular location">
    <subcellularLocation>
        <location evidence="11">Cell membrane</location>
        <topology evidence="11">Peripheral membrane protein</topology>
    </subcellularLocation>
    <subcellularLocation>
        <location evidence="1">Membrane</location>
    </subcellularLocation>
</comment>
<keyword evidence="7 11" id="KW-0406">Ion transport</keyword>
<dbReference type="Gene3D" id="1.20.150.20">
    <property type="entry name" value="ATP synthase alpha/beta chain, C-terminal domain"/>
    <property type="match status" value="1"/>
</dbReference>
<sequence length="510" mass="56330">MTTLEEKIFQEIHEEIEKFSPQGYVYNIGYIESIEDGVAMVGGLSDCMMGEVLIFPNDIKGLVLNLKKDSVGVIILGDHTILKEKDQVRSTGKILSIKVSESVLGRVVNPLVEAIDGGELIKESSDTKVMLIEKIASGIVERDVINTPLQTGITAIDTMIPIGRGQRELIIGDRNTGKTAIAVDAIINQAKENKRKGSKKVVSIYVAIGQKQAKVAQVVEKLEEQNALKDSIVVSAGSADPVSLQYIAPYAGCAIAEYFMQKGLDVLIIYDDLTKHAWAYRQISLLLRRPAGREAYPGDIFYLHSRLLERAGKMNRENGGGSITALPIIETQAQDISAYIPTNVISITDGQIYLESDLFYQGIRPAINVGLSVSRVGGAAQLKMVKQVAGQLRLEIAQYNELSAFAQFGTDLDATSKARIDRGQRILEVLKQSQFNTVSIDRQVLEIWFVVHGYLDSVDIDVCLQKSKEFAQSIAIQYPKFTENVYSKEGMTDEIEKKLTKIAKDFQSKY</sequence>
<dbReference type="CDD" id="cd01132">
    <property type="entry name" value="F1-ATPase_alpha_CD"/>
    <property type="match status" value="1"/>
</dbReference>
<dbReference type="InterPro" id="IPR000194">
    <property type="entry name" value="ATPase_F1/V1/A1_a/bsu_nucl-bd"/>
</dbReference>
<evidence type="ECO:0000259" key="14">
    <source>
        <dbReference type="Pfam" id="PF02874"/>
    </source>
</evidence>
<dbReference type="Pfam" id="PF00006">
    <property type="entry name" value="ATP-synt_ab"/>
    <property type="match status" value="1"/>
</dbReference>
<evidence type="ECO:0000256" key="10">
    <source>
        <dbReference type="ARBA" id="ARBA00023310"/>
    </source>
</evidence>
<dbReference type="EMBL" id="LBWP01000008">
    <property type="protein sequence ID" value="KKR11374.1"/>
    <property type="molecule type" value="Genomic_DNA"/>
</dbReference>
<dbReference type="SUPFAM" id="SSF50615">
    <property type="entry name" value="N-terminal domain of alpha and beta subunits of F1 ATP synthase"/>
    <property type="match status" value="1"/>
</dbReference>
<accession>A0A0G0N597</accession>
<keyword evidence="10 11" id="KW-0066">ATP synthesis</keyword>